<reference evidence="2 3" key="1">
    <citation type="journal article" date="2023" name="J. Hered.">
        <title>Chromosome-level genome of the wood stork (Mycteria americana) provides insight into avian chromosome evolution.</title>
        <authorList>
            <person name="Flamio R. Jr."/>
            <person name="Ramstad K.M."/>
        </authorList>
    </citation>
    <scope>NUCLEOTIDE SEQUENCE [LARGE SCALE GENOMIC DNA]</scope>
    <source>
        <strain evidence="2">JAX WOST 10</strain>
    </source>
</reference>
<evidence type="ECO:0000313" key="2">
    <source>
        <dbReference type="EMBL" id="KAK4830402.1"/>
    </source>
</evidence>
<feature type="compositionally biased region" description="Basic and acidic residues" evidence="1">
    <location>
        <begin position="534"/>
        <end position="548"/>
    </location>
</feature>
<feature type="compositionally biased region" description="Polar residues" evidence="1">
    <location>
        <begin position="2858"/>
        <end position="2868"/>
    </location>
</feature>
<evidence type="ECO:0008006" key="4">
    <source>
        <dbReference type="Google" id="ProtNLM"/>
    </source>
</evidence>
<name>A0AAN7S6Y5_MYCAM</name>
<feature type="region of interest" description="Disordered" evidence="1">
    <location>
        <begin position="1539"/>
        <end position="1577"/>
    </location>
</feature>
<dbReference type="Pfam" id="PF14858">
    <property type="entry name" value="CFAP54_N"/>
    <property type="match status" value="1"/>
</dbReference>
<protein>
    <recommendedName>
        <fullName evidence="4">Cilia and flagella associated protein 54</fullName>
    </recommendedName>
</protein>
<feature type="region of interest" description="Disordered" evidence="1">
    <location>
        <begin position="1"/>
        <end position="65"/>
    </location>
</feature>
<feature type="compositionally biased region" description="Pro residues" evidence="1">
    <location>
        <begin position="1"/>
        <end position="11"/>
    </location>
</feature>
<accession>A0AAN7S6Y5</accession>
<sequence length="3194" mass="360367">MKADLIPPPPLLERGLPARSCHAAAGPQGPPRPPLRAPRGRCPRPLPGDAGAFPPRPGRSMAELAGPPLPASVPQPPPAAFFGSVAPGNPVVDSFEAELRDVLGFLRRLGSAGEAKPQQHDQHRRGANTLFNIWIKYKPRLPEWYYNEKLLKVGDSLAQIKEYKLALLQCYGRYLQQFVSVNVDDTIDDVHQFKSTFFPNGFRDKNAALTFHALQERNVCIYQMVCSSDRNLQNQESLQTCFNALSSLRLAMQVALPQENLCWLIYNGTIHIYTICRHLMMRGQSAKIFARRGLIKIDELKQLENISSSLENSETKKIFREATLKMSVMIFKRAVYESRRKPKSYFRPKLRVSLKEAQNLPWPRTTTERLLTEMFDGAAAQFLAILEALSDSSRHVLRPAPPVPDEIEIRDVISELFFAGLEILSGGVSSTGIQGSHCADHVGIVNASSTLLQLILTGEKGVSGDAAVKFIKLAFSYEEWDVFDSAVESVVSFLQAQDDPTWKKAEMELKLLTLMQPLLFPTKFKHSFSTSENNTKEARMSHGSEKKQTFRKGSLKHGEPSHDLMILATTVFSCVSTSKQNIQPDKEILVDVIMFLWQKCKTGLQRIQMSGSDYLKYMHKYKAYQWVHVLWIINEVIQKSSIADTNVVMLAEITLHLTAILENVADSTSKSKKKAEKRSASLLQDESYDIPEILMKSPTEQLQVAYESLEKAINGMNTSRLMTLLPDGKSIFDNCCTKVDSNDQNSNSVLGCGNDKTGTGNGFVMNLHLELIQAQHRVAVKLLKMAQGAQKDDRSLKSSKSHVKNIKDFHYLTEALIMRKIKKNKLSRAIFLMQKAVQKFPEELTTSSQRQLLEEALTLIEEVEAEQTALYHSFKEAMSSKKQSRTPPPPLLLSRSHCSMTFKPAPFSSDIQVSWYSILGSVAGGSNMKVRLNNNKLPNAGEEIPADGKSLLEIQGLDPNEKYIFAVAAYSSDGKLIGDAIGETTKPILAYPPLSATTVRAYLTQVAYQTGNYTLAREAFSPVWDYFVSNSSPLPANAAVISASSNLTISENRLRFEAVSQTSPITLHLFLRNIFAVCDINVMEGALFCDSLCSNDILYKEQIARLAECERMTVAMELSNWLNDASYTLQSVVQCYGLLAPIIYHKISSVPVVQILIKCLAVLQEIPSATLQRRQAGCYESIQHMIACTSFYTAKVLRSWKEYELAVIIVNYGKKLLDSLPTTSPCLSEAMKTEETHTNKETASAKTSHLAAMEKATENLSALESNLLRLTKPARGSELTGQEDPLFLYPVISCWTSNSAYREVMKFRKKSRFLEFFDQVLHKILNEEKFQCVLEWAGNVQVYLKRRNDHLLCINGISTQETSSPTLSEGMARHATGVVEFQKSMETSPLKKPEASTLKKPRKEALSPIRKRQTLRQYFMKHPNIMKSPEAQRKSREELQKVARHTLVVLLKPIVSNYVNRKKFHQMCLEEMPWRSQMNIYLAVAHYNLFKKKLEEQYNIGICGSQHLNSYNILDPEIFSLHNSGTVVVREAVENQMRTPTPPLLKKSGMTEKQTCTDKSGHSIKLSGTDTPRTQTTNNTEISVAHSPKEHNQFLSNTILLEHFTKIFLHLRRAVVLAHRGGHWTLLQNACRELWNYTQDLQLIANHSHFHTDAFPITRGFLRNTIWLPFYLASDMIIDMITELQASRSLKIVDPEGDFCIPSCLGGVMDENGGSNLHPQSPLDDVNVVDLKWICNLILKTIELLYQMKKWEALVHTAVQFNIFTHERYTEQVSPLLVYAQRQLLERIQQFSGPDSHESHLIKYLSDNAHKMNCRNYIGQKLQLPVAHSASERIFPGCCFYPEMKNDYTDRSQAKALVYVPLDVNDTLKCFRETLQKSKYHSRALRHSRKLLSLFLAHTQENAGRAISSHLSSNKRLEFNVGAELIFLPTPRDLSQEKFNFSSMVESKPIPQSQLSVIISSYEETIGILEINNQRDLKVQALHELGNLHFYAGQKRAAFKYWCQALDETLNIADALNNWQELGFPKNATDCFAIGRSTDISQKFLSQAGVWGCLHAAVLVAKIAQYITTSKMRLRTKYCYFSAILFKTLFRASLPHPTSDCEFAQYEANMLIPGIDLFSDRYRADISTVVASLNFLIFELHCAKQNLIILPLFTLYQYIVSEICKDPAKCIEGRIFKIKVLTDIGFFMEAFHELSLLTCGERIPWKIPAGYRKIEQMKALRKFDSSKSLLTVTNLQVLEDIFNWSLSLTMVPLCNQQIMNKFTLAKMHFIICLSATINNIPEKVEKHVYSVDNNSLKEPSRITASNLKVDADKNSRQQEQRGTMVQLVDCKDELNMAMLKGILLTEAEDSLSHLVQNIQDKYDGEISRCSAEDLEVLIEAKLQLAAISQQRHQAAFSVALAFSAIRLLQDAKIFRIEVTHFQEEKDERECSDSSVEDVRLPHSIIAQDHMSINLWLRCRTMLVTALVTQIHGVGDMEENDVAERRSVIKEVILEAETFGDIETQAEMMVQAAILDLQEKRPVADIKLLLQNIISLLQEDTFISPPASLTLVKSMLLLADILTLQIVEDTEHCSSTVEPLNLLILAHELTIKAIFVCGEPIERQIEDSTLTCLVLPTKNIYLPHINLLAQVKMRIGHTLAEKVACTPARGDPLEWLRALKHLESALKLCRASATRKLDMEAELLFQIGKVECQITEAGNNKSSRAVETLLEAIKLSQQHDQNFELIRRSYLEIALLYLHFATNNEVVSQTDKMTFSGQLSSSPEEALKSEGYKVQAWIAVRAATQVSEAVLASQLLIGMKSVKEQSMKDAVQQKIPEFASMDLLASYRDFLSDGYNVVPESPTASSAENKQIIKHKQSQSEGTESLATKASQKKETITWVHLIHYHSYLKRLYNTNLLFGMNFFFLLENCDRKGHFSSVFDTGIVLRIAEMHSFLKKHLFEYSMCCLENFPEELHDVELPLGRPADSSKVSLEITGITSKMSHMRIASPVSVITEADSQTESRAANASNKEINIQWYIPSLAKPSNYTETKVLLLYAYNTKPVKISNIKIFSSMSTFSGHLWIPLARIISLREKLSNLKQQVEMLMQSSKSSSSASEPTTFLEQSETLKIIPSKNTKMNVTKVHLDEKTEEMAKRCLSEVKALLSVVPALSLPLTEIPFEVTLQSIASLEDMFDPANGCIITEESLFNWIISLFH</sequence>
<organism evidence="2 3">
    <name type="scientific">Mycteria americana</name>
    <name type="common">Wood stork</name>
    <dbReference type="NCBI Taxonomy" id="33587"/>
    <lineage>
        <taxon>Eukaryota</taxon>
        <taxon>Metazoa</taxon>
        <taxon>Chordata</taxon>
        <taxon>Craniata</taxon>
        <taxon>Vertebrata</taxon>
        <taxon>Euteleostomi</taxon>
        <taxon>Archelosauria</taxon>
        <taxon>Archosauria</taxon>
        <taxon>Dinosauria</taxon>
        <taxon>Saurischia</taxon>
        <taxon>Theropoda</taxon>
        <taxon>Coelurosauria</taxon>
        <taxon>Aves</taxon>
        <taxon>Neognathae</taxon>
        <taxon>Neoaves</taxon>
        <taxon>Aequornithes</taxon>
        <taxon>Ciconiiformes</taxon>
        <taxon>Ciconiidae</taxon>
        <taxon>Mycteria</taxon>
    </lineage>
</organism>
<gene>
    <name evidence="2" type="ORF">QYF61_010913</name>
</gene>
<dbReference type="PANTHER" id="PTHR33487">
    <property type="entry name" value="CILIA- AND FLAGELLA-ASSOCIATED PROTEIN 54"/>
    <property type="match status" value="1"/>
</dbReference>
<evidence type="ECO:0000313" key="3">
    <source>
        <dbReference type="Proteomes" id="UP001333110"/>
    </source>
</evidence>
<proteinExistence type="predicted"/>
<dbReference type="PANTHER" id="PTHR33487:SF1">
    <property type="entry name" value="CILIA- AND FLAGELLA-ASSOCIATED PROTEIN 54"/>
    <property type="match status" value="1"/>
</dbReference>
<comment type="caution">
    <text evidence="2">The sequence shown here is derived from an EMBL/GenBank/DDBJ whole genome shotgun (WGS) entry which is preliminary data.</text>
</comment>
<dbReference type="EMBL" id="JAUNZN010000001">
    <property type="protein sequence ID" value="KAK4830402.1"/>
    <property type="molecule type" value="Genomic_DNA"/>
</dbReference>
<dbReference type="Proteomes" id="UP001333110">
    <property type="component" value="Unassembled WGS sequence"/>
</dbReference>
<dbReference type="GO" id="GO:0060271">
    <property type="term" value="P:cilium assembly"/>
    <property type="evidence" value="ECO:0007669"/>
    <property type="project" value="TreeGrafter"/>
</dbReference>
<keyword evidence="3" id="KW-1185">Reference proteome</keyword>
<dbReference type="InterPro" id="IPR027912">
    <property type="entry name" value="CFAP54"/>
</dbReference>
<feature type="region of interest" description="Disordered" evidence="1">
    <location>
        <begin position="531"/>
        <end position="557"/>
    </location>
</feature>
<evidence type="ECO:0000256" key="1">
    <source>
        <dbReference type="SAM" id="MobiDB-lite"/>
    </source>
</evidence>
<feature type="region of interest" description="Disordered" evidence="1">
    <location>
        <begin position="2840"/>
        <end position="2868"/>
    </location>
</feature>